<keyword evidence="6" id="KW-1185">Reference proteome</keyword>
<dbReference type="GO" id="GO:0003723">
    <property type="term" value="F:RNA binding"/>
    <property type="evidence" value="ECO:0007669"/>
    <property type="project" value="InterPro"/>
</dbReference>
<dbReference type="InterPro" id="IPR002885">
    <property type="entry name" value="PPR_rpt"/>
</dbReference>
<gene>
    <name evidence="5" type="ORF">RJT34_13987</name>
</gene>
<dbReference type="PANTHER" id="PTHR47926:SF386">
    <property type="entry name" value="PENTATRICOPEPTIDE REPEAT-CONTAINING PROTEIN"/>
    <property type="match status" value="1"/>
</dbReference>
<dbReference type="Pfam" id="PF14432">
    <property type="entry name" value="DYW_deaminase"/>
    <property type="match status" value="1"/>
</dbReference>
<evidence type="ECO:0000256" key="1">
    <source>
        <dbReference type="ARBA" id="ARBA00006643"/>
    </source>
</evidence>
<protein>
    <recommendedName>
        <fullName evidence="4">DYW domain-containing protein</fullName>
    </recommendedName>
</protein>
<dbReference type="AlphaFoldDB" id="A0AAN9JS55"/>
<feature type="repeat" description="PPR" evidence="3">
    <location>
        <begin position="189"/>
        <end position="223"/>
    </location>
</feature>
<dbReference type="GO" id="GO:0008270">
    <property type="term" value="F:zinc ion binding"/>
    <property type="evidence" value="ECO:0007669"/>
    <property type="project" value="InterPro"/>
</dbReference>
<reference evidence="5 6" key="1">
    <citation type="submission" date="2024-01" db="EMBL/GenBank/DDBJ databases">
        <title>The genomes of 5 underutilized Papilionoideae crops provide insights into root nodulation and disease resistance.</title>
        <authorList>
            <person name="Yuan L."/>
        </authorList>
    </citation>
    <scope>NUCLEOTIDE SEQUENCE [LARGE SCALE GENOMIC DNA]</scope>
    <source>
        <strain evidence="5">LY-2023</strain>
        <tissue evidence="5">Leaf</tissue>
    </source>
</reference>
<dbReference type="InterPro" id="IPR046960">
    <property type="entry name" value="PPR_At4g14850-like_plant"/>
</dbReference>
<feature type="repeat" description="PPR" evidence="3">
    <location>
        <begin position="224"/>
        <end position="258"/>
    </location>
</feature>
<evidence type="ECO:0000256" key="3">
    <source>
        <dbReference type="PROSITE-ProRule" id="PRU00708"/>
    </source>
</evidence>
<feature type="repeat" description="PPR" evidence="3">
    <location>
        <begin position="325"/>
        <end position="359"/>
    </location>
</feature>
<sequence length="787" mass="87652">MSRATNSSYDIFLSPNSYAAAMFHAISQCLNSTTSSVFHARLAHAHILKLGLFSDTQITTTLLSLYANNNNLSFSKLNLILSSLPHPTLFSFSSLIHSFARSLHFRHVLATFSHLGPKGLVPDAYLTPSAIKACAALHALSQGKQVHAFVSVSGFASDSIVMSSLVHMYLKCDRISDARKMFDRIPERDVVVWSAMIAGYSRHGLVDEAKELFFEMREEGVEPNLVSWNGMITGFRNTGAYVDAVVMFQMMLSEGFWPDGSTVSCVLPSVGQLEDVVMGAQVHGYVIKHGLELDKFVASAVIDMYGKCGCVLEMSRVFGEGDEMEIGSLNAFVTGLSRNGMVDDALEVFKKFKDRDMELNVVTWTSVIASCSQNGKDLEALEIFRDMQADGVEPNVVTIPSLIPACGNISALMYGKEIHCFSLKKGIFDDVYVGSALIDMYAKCGRIQLSRRCFDRMLAPNLVSWNAVMKGYAMHGKAKETIEMFHVMLQSGQKPDSITFTCVLSACAQNGFTDEGWHYYNSMSNEHDVEPKMEHYACMVTLLSRLGKLEEAYSFIKDMPFEPDACVWGALLSSCRVHHNLSLGKIAAEKLFLLEPNNPGNYILFSYIYASKGMWEEENRIRGVMKRKGLRKNPGYSWIKVGHKIHMLLASDQSHPQMKEILVKLDKLNMDMKKSGYLPKTNFVLQDVEEQDKEQILCGHSEKLAVVLGLINTGPGQPLQVIKNLRICDDCHAVIKAISKLEGREIYVRDTNRFHHFKDGACSCGDFCLMEGRQLSGLGMLAENLRN</sequence>
<evidence type="ECO:0000313" key="5">
    <source>
        <dbReference type="EMBL" id="KAK7303088.1"/>
    </source>
</evidence>
<dbReference type="FunFam" id="1.25.40.10:FF:000598">
    <property type="entry name" value="pentatricopeptide repeat-containing protein At1g20230 isoform X2"/>
    <property type="match status" value="1"/>
</dbReference>
<feature type="repeat" description="PPR" evidence="3">
    <location>
        <begin position="496"/>
        <end position="531"/>
    </location>
</feature>
<dbReference type="FunFam" id="1.25.40.10:FF:000682">
    <property type="entry name" value="Pentatricopeptide repeat-containing protein At3g16610"/>
    <property type="match status" value="1"/>
</dbReference>
<organism evidence="5 6">
    <name type="scientific">Clitoria ternatea</name>
    <name type="common">Butterfly pea</name>
    <dbReference type="NCBI Taxonomy" id="43366"/>
    <lineage>
        <taxon>Eukaryota</taxon>
        <taxon>Viridiplantae</taxon>
        <taxon>Streptophyta</taxon>
        <taxon>Embryophyta</taxon>
        <taxon>Tracheophyta</taxon>
        <taxon>Spermatophyta</taxon>
        <taxon>Magnoliopsida</taxon>
        <taxon>eudicotyledons</taxon>
        <taxon>Gunneridae</taxon>
        <taxon>Pentapetalae</taxon>
        <taxon>rosids</taxon>
        <taxon>fabids</taxon>
        <taxon>Fabales</taxon>
        <taxon>Fabaceae</taxon>
        <taxon>Papilionoideae</taxon>
        <taxon>50 kb inversion clade</taxon>
        <taxon>NPAAA clade</taxon>
        <taxon>indigoferoid/millettioid clade</taxon>
        <taxon>Phaseoleae</taxon>
        <taxon>Clitoria</taxon>
    </lineage>
</organism>
<accession>A0AAN9JS55</accession>
<keyword evidence="2" id="KW-0677">Repeat</keyword>
<dbReference type="GO" id="GO:0009451">
    <property type="term" value="P:RNA modification"/>
    <property type="evidence" value="ECO:0007669"/>
    <property type="project" value="InterPro"/>
</dbReference>
<feature type="domain" description="DYW" evidence="4">
    <location>
        <begin position="676"/>
        <end position="767"/>
    </location>
</feature>
<evidence type="ECO:0000313" key="6">
    <source>
        <dbReference type="Proteomes" id="UP001359559"/>
    </source>
</evidence>
<dbReference type="PANTHER" id="PTHR47926">
    <property type="entry name" value="PENTATRICOPEPTIDE REPEAT-CONTAINING PROTEIN"/>
    <property type="match status" value="1"/>
</dbReference>
<dbReference type="FunFam" id="1.25.40.10:FF:000031">
    <property type="entry name" value="Pentatricopeptide repeat-containing protein mitochondrial"/>
    <property type="match status" value="1"/>
</dbReference>
<dbReference type="Pfam" id="PF20431">
    <property type="entry name" value="E_motif"/>
    <property type="match status" value="1"/>
</dbReference>
<evidence type="ECO:0000259" key="4">
    <source>
        <dbReference type="Pfam" id="PF14432"/>
    </source>
</evidence>
<dbReference type="Gene3D" id="1.25.40.10">
    <property type="entry name" value="Tetratricopeptide repeat domain"/>
    <property type="match status" value="5"/>
</dbReference>
<dbReference type="InterPro" id="IPR011990">
    <property type="entry name" value="TPR-like_helical_dom_sf"/>
</dbReference>
<dbReference type="Pfam" id="PF13812">
    <property type="entry name" value="PPR_3"/>
    <property type="match status" value="1"/>
</dbReference>
<dbReference type="EMBL" id="JAYKXN010000003">
    <property type="protein sequence ID" value="KAK7303088.1"/>
    <property type="molecule type" value="Genomic_DNA"/>
</dbReference>
<dbReference type="InterPro" id="IPR032867">
    <property type="entry name" value="DYW_dom"/>
</dbReference>
<feature type="repeat" description="PPR" evidence="3">
    <location>
        <begin position="360"/>
        <end position="394"/>
    </location>
</feature>
<proteinExistence type="inferred from homology"/>
<dbReference type="Pfam" id="PF01535">
    <property type="entry name" value="PPR"/>
    <property type="match status" value="2"/>
</dbReference>
<dbReference type="Proteomes" id="UP001359559">
    <property type="component" value="Unassembled WGS sequence"/>
</dbReference>
<comment type="similarity">
    <text evidence="1">Belongs to the PPR family. PCMP-H subfamily.</text>
</comment>
<dbReference type="FunFam" id="1.25.40.10:FF:000366">
    <property type="entry name" value="Pentatricopeptide (PPR) repeat-containing protein"/>
    <property type="match status" value="1"/>
</dbReference>
<dbReference type="InterPro" id="IPR046848">
    <property type="entry name" value="E_motif"/>
</dbReference>
<name>A0AAN9JS55_CLITE</name>
<dbReference type="NCBIfam" id="TIGR00756">
    <property type="entry name" value="PPR"/>
    <property type="match status" value="5"/>
</dbReference>
<dbReference type="PROSITE" id="PS51375">
    <property type="entry name" value="PPR"/>
    <property type="match status" value="6"/>
</dbReference>
<evidence type="ECO:0000256" key="2">
    <source>
        <dbReference type="ARBA" id="ARBA00022737"/>
    </source>
</evidence>
<feature type="repeat" description="PPR" evidence="3">
    <location>
        <begin position="461"/>
        <end position="495"/>
    </location>
</feature>
<dbReference type="Pfam" id="PF13041">
    <property type="entry name" value="PPR_2"/>
    <property type="match status" value="2"/>
</dbReference>
<comment type="caution">
    <text evidence="5">The sequence shown here is derived from an EMBL/GenBank/DDBJ whole genome shotgun (WGS) entry which is preliminary data.</text>
</comment>